<evidence type="ECO:0000256" key="1">
    <source>
        <dbReference type="ARBA" id="ARBA00004442"/>
    </source>
</evidence>
<keyword evidence="5 9" id="KW-0653">Protein transport</keyword>
<dbReference type="Gene3D" id="3.55.50.30">
    <property type="match status" value="1"/>
</dbReference>
<evidence type="ECO:0000256" key="10">
    <source>
        <dbReference type="RuleBase" id="RU004004"/>
    </source>
</evidence>
<feature type="domain" description="Type II/III secretion system secretin-like" evidence="12">
    <location>
        <begin position="458"/>
        <end position="616"/>
    </location>
</feature>
<evidence type="ECO:0000256" key="9">
    <source>
        <dbReference type="HAMAP-Rule" id="MF_02219"/>
    </source>
</evidence>
<feature type="domain" description="NolW-like" evidence="13">
    <location>
        <begin position="180"/>
        <end position="368"/>
    </location>
</feature>
<dbReference type="InterPro" id="IPR004845">
    <property type="entry name" value="T2SS_GspD_CS"/>
</dbReference>
<evidence type="ECO:0000256" key="3">
    <source>
        <dbReference type="ARBA" id="ARBA00022448"/>
    </source>
</evidence>
<dbReference type="Proteomes" id="UP001325479">
    <property type="component" value="Chromosome"/>
</dbReference>
<dbReference type="Gene3D" id="3.30.1370.120">
    <property type="match status" value="2"/>
</dbReference>
<gene>
    <name evidence="9 14" type="primary">sctC</name>
    <name evidence="14" type="ORF">U0042_08205</name>
</gene>
<reference evidence="14 15" key="1">
    <citation type="submission" date="2023-12" db="EMBL/GenBank/DDBJ databases">
        <title>Genome sequencing and assembly of bacterial species from a model synthetic community.</title>
        <authorList>
            <person name="Hogle S.L."/>
        </authorList>
    </citation>
    <scope>NUCLEOTIDE SEQUENCE [LARGE SCALE GENOMIC DNA]</scope>
    <source>
        <strain evidence="14 15">HAMBI 2494</strain>
    </source>
</reference>
<dbReference type="RefSeq" id="WP_114810517.1">
    <property type="nucleotide sequence ID" value="NZ_CP139965.1"/>
</dbReference>
<proteinExistence type="inferred from homology"/>
<evidence type="ECO:0000313" key="14">
    <source>
        <dbReference type="EMBL" id="WQD79651.1"/>
    </source>
</evidence>
<feature type="chain" id="PRO_5044899007" description="Type 3 secretion system secretin" evidence="9">
    <location>
        <begin position="20"/>
        <end position="617"/>
    </location>
</feature>
<dbReference type="InterPro" id="IPR004846">
    <property type="entry name" value="T2SS/T3SS_dom"/>
</dbReference>
<dbReference type="Pfam" id="PF00263">
    <property type="entry name" value="Secretin"/>
    <property type="match status" value="1"/>
</dbReference>
<evidence type="ECO:0000256" key="7">
    <source>
        <dbReference type="ARBA" id="ARBA00023136"/>
    </source>
</evidence>
<keyword evidence="4 9" id="KW-0732">Signal</keyword>
<feature type="region of interest" description="Disordered" evidence="11">
    <location>
        <begin position="245"/>
        <end position="273"/>
    </location>
</feature>
<evidence type="ECO:0000256" key="4">
    <source>
        <dbReference type="ARBA" id="ARBA00022729"/>
    </source>
</evidence>
<comment type="subunit">
    <text evidence="9">The core secretion machinery of the T3SS is composed of approximately 20 different proteins, including cytoplasmic components, a base, an export apparatus and a needle. This subunit is part of the base, which anchors the injectisome in the bacterial cell envelope. Forms a stable homooligomeric complex.</text>
</comment>
<feature type="signal peptide" evidence="9">
    <location>
        <begin position="1"/>
        <end position="19"/>
    </location>
</feature>
<dbReference type="HAMAP" id="MF_02219">
    <property type="entry name" value="Type_III_secretin"/>
    <property type="match status" value="1"/>
</dbReference>
<dbReference type="InterPro" id="IPR050810">
    <property type="entry name" value="Bact_Secretion_Sys_Channel"/>
</dbReference>
<dbReference type="PROSITE" id="PS00875">
    <property type="entry name" value="T2SP_D"/>
    <property type="match status" value="1"/>
</dbReference>
<dbReference type="EMBL" id="CP139965">
    <property type="protein sequence ID" value="WQD79651.1"/>
    <property type="molecule type" value="Genomic_DNA"/>
</dbReference>
<accession>A0ABZ0WQZ1</accession>
<dbReference type="PANTHER" id="PTHR30332:SF5">
    <property type="entry name" value="SPI-1 TYPE 3 SECRETION SYSTEM SECRETIN"/>
    <property type="match status" value="1"/>
</dbReference>
<evidence type="ECO:0000259" key="12">
    <source>
        <dbReference type="Pfam" id="PF00263"/>
    </source>
</evidence>
<dbReference type="InterPro" id="IPR005644">
    <property type="entry name" value="NolW-like"/>
</dbReference>
<feature type="compositionally biased region" description="Gly residues" evidence="11">
    <location>
        <begin position="252"/>
        <end position="262"/>
    </location>
</feature>
<sequence precursor="true">MNRKKLVCAVWIAVFVATAMPGLTADAAPIRWRNSAVHISVEGKDLKDVLRDFTAGQGVPATISGDVHGTVTGQFDMSPQRFLDTLASTFGFVWFYDGNVLSISDANSVTRQVIKLDHARVSDLKASLDQLHISNPRFPIMFDAEQGTALVSGPPAYVQMVADVARRLDDNAEQRIGSMVRVFPLHHAWAADHKVQIDGNTVNVPGVANVLAKMYHPQGNGGPDGSDAGGQRNAVQPTMQRLQPMQDVTGSTSGGGYEGGGNPPLPPGMAGAGTPTALGGLIAGMGGGGNGGGGGGAPLPGYGGAGGAYGGYGANASQSGYGATPMGGTDNLPVIVADPRTNSVLVRDLPQRLPLYQTLIDQLDVKPRLVEIEAHIIEIDEDALKQIGVDWRAHNSHIDLQTGNGITQQNGYNGNINPTFDTRTLSDGTTVIDTSPVGGSLTAVIGNAGRYLLARVNALQNNNLARIDASPKVATLDNVEAVMDHKTRFFVRVSGYTSADLYQVSTGVSLRVLPLVVDEDGKERIKLNVHIEDGTLTGQQVDNIPIITTSTINTESFVGEGESLLIAGYRVDSTTNGESGVPGLSKIPLIGALFRYRSNEHSHMERLFLLSPRIIEF</sequence>
<organism evidence="14 15">
    <name type="scientific">Paraburkholderia kururiensis</name>
    <dbReference type="NCBI Taxonomy" id="984307"/>
    <lineage>
        <taxon>Bacteria</taxon>
        <taxon>Pseudomonadati</taxon>
        <taxon>Pseudomonadota</taxon>
        <taxon>Betaproteobacteria</taxon>
        <taxon>Burkholderiales</taxon>
        <taxon>Burkholderiaceae</taxon>
        <taxon>Paraburkholderia</taxon>
    </lineage>
</organism>
<keyword evidence="6 9" id="KW-0811">Translocation</keyword>
<evidence type="ECO:0000256" key="11">
    <source>
        <dbReference type="SAM" id="MobiDB-lite"/>
    </source>
</evidence>
<dbReference type="Pfam" id="PF03958">
    <property type="entry name" value="Secretin_N"/>
    <property type="match status" value="2"/>
</dbReference>
<comment type="function">
    <text evidence="9">Component of the type III secretion system (T3SS), also called injectisome, which is used to inject bacterial effector proteins into eukaryotic host cells. Forms a ring-shaped multimeric structure with an apparent central pore in the outer membrane.</text>
</comment>
<keyword evidence="15" id="KW-1185">Reference proteome</keyword>
<protein>
    <recommendedName>
        <fullName evidence="9">Type 3 secretion system secretin</fullName>
        <shortName evidence="9">T3SS secretin</shortName>
    </recommendedName>
</protein>
<feature type="domain" description="NolW-like" evidence="13">
    <location>
        <begin position="112"/>
        <end position="174"/>
    </location>
</feature>
<dbReference type="InterPro" id="IPR038591">
    <property type="entry name" value="NolW-like_sf"/>
</dbReference>
<keyword evidence="7 9" id="KW-0472">Membrane</keyword>
<keyword evidence="8 9" id="KW-0998">Cell outer membrane</keyword>
<evidence type="ECO:0000313" key="15">
    <source>
        <dbReference type="Proteomes" id="UP001325479"/>
    </source>
</evidence>
<evidence type="ECO:0000256" key="8">
    <source>
        <dbReference type="ARBA" id="ARBA00023237"/>
    </source>
</evidence>
<evidence type="ECO:0000259" key="13">
    <source>
        <dbReference type="Pfam" id="PF03958"/>
    </source>
</evidence>
<dbReference type="InterPro" id="IPR003522">
    <property type="entry name" value="T3SS_OM_pore_YscC"/>
</dbReference>
<keyword evidence="3 9" id="KW-0813">Transport</keyword>
<comment type="similarity">
    <text evidence="2 9">Belongs to the bacterial secretin family. T3SS SctC subfamily.</text>
</comment>
<name>A0ABZ0WQZ1_9BURK</name>
<dbReference type="NCBIfam" id="TIGR02516">
    <property type="entry name" value="type_III_yscC"/>
    <property type="match status" value="1"/>
</dbReference>
<dbReference type="PANTHER" id="PTHR30332">
    <property type="entry name" value="PROBABLE GENERAL SECRETION PATHWAY PROTEIN D"/>
    <property type="match status" value="1"/>
</dbReference>
<dbReference type="PRINTS" id="PR01337">
    <property type="entry name" value="TYPE3OMGPROT"/>
</dbReference>
<comment type="subcellular location">
    <subcellularLocation>
        <location evidence="1 9 10">Cell outer membrane</location>
    </subcellularLocation>
</comment>
<evidence type="ECO:0000256" key="6">
    <source>
        <dbReference type="ARBA" id="ARBA00023010"/>
    </source>
</evidence>
<evidence type="ECO:0000256" key="5">
    <source>
        <dbReference type="ARBA" id="ARBA00022927"/>
    </source>
</evidence>
<evidence type="ECO:0000256" key="2">
    <source>
        <dbReference type="ARBA" id="ARBA00007032"/>
    </source>
</evidence>